<protein>
    <submittedName>
        <fullName evidence="2">NDP-hexose 2,3-dehydratase</fullName>
    </submittedName>
</protein>
<name>A0A2T0GS93_ACTMO</name>
<organism evidence="2 3">
    <name type="scientific">Actinopolyspora mortivallis</name>
    <dbReference type="NCBI Taxonomy" id="33906"/>
    <lineage>
        <taxon>Bacteria</taxon>
        <taxon>Bacillati</taxon>
        <taxon>Actinomycetota</taxon>
        <taxon>Actinomycetes</taxon>
        <taxon>Actinopolysporales</taxon>
        <taxon>Actinopolysporaceae</taxon>
        <taxon>Actinopolyspora</taxon>
    </lineage>
</organism>
<dbReference type="InterPro" id="IPR005212">
    <property type="entry name" value="EvaA-like"/>
</dbReference>
<gene>
    <name evidence="2" type="ORF">CEP50_17725</name>
</gene>
<sequence>MFDDLQDFYEWFAQRNMENSYEIKKVSLDEMPGWGSDPRTGDISHESGKFFSIRGLRVSTDHRETARWEQPIIVQPEIGILGMIVKVVNGRTYCLMQAKMEPGNVNLLQLSPTVQATRSNYTGVHQGNKVPYLEYFVAPRSGRVVVDALQSEQGSWFLNKRNRNIIVEVHDDVPVGDDFCWLSLDQIAELMRVPNLINMDSRTVLSGISFVAPEWGEWAETGLDHGCGLGEPLHSKEQLLSWFTEVKSQYSLERELVPLSEITPWRNSPGRIEHVESRHFSVVGVHVTATNREVSEWSQPMLEPVERGVVGFLGRNINGLFHILVHARTEAGTYDIVEMAPTVSCIPGSYTRSSRERWPRYFDELLRAGENGTLVDVVHSEEGGRFYHAENRYLVVDAGEGFGLDVPEDYCWMTVEQLMEFVRYGNHVNVAARCLLSCLVDRTTRKQLVEI</sequence>
<evidence type="ECO:0000313" key="2">
    <source>
        <dbReference type="EMBL" id="PRW61986.1"/>
    </source>
</evidence>
<dbReference type="GO" id="GO:0016829">
    <property type="term" value="F:lyase activity"/>
    <property type="evidence" value="ECO:0007669"/>
    <property type="project" value="InterPro"/>
</dbReference>
<dbReference type="Pfam" id="PF03559">
    <property type="entry name" value="Hexose_dehydrat"/>
    <property type="match status" value="2"/>
</dbReference>
<dbReference type="RefSeq" id="WP_106115067.1">
    <property type="nucleotide sequence ID" value="NZ_PVSR01000046.1"/>
</dbReference>
<keyword evidence="3" id="KW-1185">Reference proteome</keyword>
<dbReference type="EMBL" id="PVSR01000046">
    <property type="protein sequence ID" value="PRW61986.1"/>
    <property type="molecule type" value="Genomic_DNA"/>
</dbReference>
<dbReference type="Proteomes" id="UP000239352">
    <property type="component" value="Unassembled WGS sequence"/>
</dbReference>
<evidence type="ECO:0000313" key="3">
    <source>
        <dbReference type="Proteomes" id="UP000239352"/>
    </source>
</evidence>
<accession>A0A2T0GS93</accession>
<reference evidence="2 3" key="1">
    <citation type="submission" date="2018-03" db="EMBL/GenBank/DDBJ databases">
        <title>Actinopolyspora mortivallis from Sahara, screening for active biomolecules.</title>
        <authorList>
            <person name="Selama O."/>
            <person name="Wellington E.M.H."/>
            <person name="Hacene H."/>
        </authorList>
    </citation>
    <scope>NUCLEOTIDE SEQUENCE [LARGE SCALE GENOMIC DNA]</scope>
    <source>
        <strain evidence="2 3">M5A</strain>
    </source>
</reference>
<dbReference type="AlphaFoldDB" id="A0A2T0GS93"/>
<feature type="domain" description="dTDP-4-dehydro-6-deoxy-alpha-D-glucopyranose 2,3-dehydratase" evidence="1">
    <location>
        <begin position="6"/>
        <end position="207"/>
    </location>
</feature>
<comment type="caution">
    <text evidence="2">The sequence shown here is derived from an EMBL/GenBank/DDBJ whole genome shotgun (WGS) entry which is preliminary data.</text>
</comment>
<evidence type="ECO:0000259" key="1">
    <source>
        <dbReference type="Pfam" id="PF03559"/>
    </source>
</evidence>
<feature type="domain" description="dTDP-4-dehydro-6-deoxy-alpha-D-glucopyranose 2,3-dehydratase" evidence="1">
    <location>
        <begin position="237"/>
        <end position="439"/>
    </location>
</feature>
<dbReference type="InterPro" id="IPR038153">
    <property type="entry name" value="EvaA-like_sf"/>
</dbReference>
<dbReference type="Gene3D" id="3.90.79.40">
    <property type="entry name" value="EvaA sugar 2,3-dehydratase subunit"/>
    <property type="match status" value="2"/>
</dbReference>
<proteinExistence type="predicted"/>
<dbReference type="InParanoid" id="A0A2T0GS93"/>